<evidence type="ECO:0000313" key="5">
    <source>
        <dbReference type="EMBL" id="MFD2866327.1"/>
    </source>
</evidence>
<name>A0ABW5XU24_9SPHI</name>
<comment type="similarity">
    <text evidence="1 3">Belongs to the thiolase-like superfamily. Beta-ketoacyl-ACP synthases family.</text>
</comment>
<keyword evidence="2 3" id="KW-0808">Transferase</keyword>
<dbReference type="Proteomes" id="UP001597601">
    <property type="component" value="Unassembled WGS sequence"/>
</dbReference>
<dbReference type="Pfam" id="PF02801">
    <property type="entry name" value="Ketoacyl-synt_C"/>
    <property type="match status" value="1"/>
</dbReference>
<proteinExistence type="inferred from homology"/>
<dbReference type="SMART" id="SM00825">
    <property type="entry name" value="PKS_KS"/>
    <property type="match status" value="1"/>
</dbReference>
<dbReference type="PROSITE" id="PS00098">
    <property type="entry name" value="THIOLASE_1"/>
    <property type="match status" value="1"/>
</dbReference>
<evidence type="ECO:0000256" key="3">
    <source>
        <dbReference type="RuleBase" id="RU003694"/>
    </source>
</evidence>
<dbReference type="RefSeq" id="WP_377129861.1">
    <property type="nucleotide sequence ID" value="NZ_JBHUHN010000001.1"/>
</dbReference>
<dbReference type="Pfam" id="PF00109">
    <property type="entry name" value="ketoacyl-synt"/>
    <property type="match status" value="1"/>
</dbReference>
<keyword evidence="6" id="KW-1185">Reference proteome</keyword>
<evidence type="ECO:0000313" key="6">
    <source>
        <dbReference type="Proteomes" id="UP001597601"/>
    </source>
</evidence>
<dbReference type="InterPro" id="IPR020841">
    <property type="entry name" value="PKS_Beta-ketoAc_synthase_dom"/>
</dbReference>
<dbReference type="PANTHER" id="PTHR11712:SF336">
    <property type="entry name" value="3-OXOACYL-[ACYL-CARRIER-PROTEIN] SYNTHASE, MITOCHONDRIAL"/>
    <property type="match status" value="1"/>
</dbReference>
<evidence type="ECO:0000259" key="4">
    <source>
        <dbReference type="PROSITE" id="PS52004"/>
    </source>
</evidence>
<dbReference type="EMBL" id="JBHUON010000024">
    <property type="protein sequence ID" value="MFD2866327.1"/>
    <property type="molecule type" value="Genomic_DNA"/>
</dbReference>
<reference evidence="6" key="1">
    <citation type="journal article" date="2019" name="Int. J. Syst. Evol. Microbiol.">
        <title>The Global Catalogue of Microorganisms (GCM) 10K type strain sequencing project: providing services to taxonomists for standard genome sequencing and annotation.</title>
        <authorList>
            <consortium name="The Broad Institute Genomics Platform"/>
            <consortium name="The Broad Institute Genome Sequencing Center for Infectious Disease"/>
            <person name="Wu L."/>
            <person name="Ma J."/>
        </authorList>
    </citation>
    <scope>NUCLEOTIDE SEQUENCE [LARGE SCALE GENOMIC DNA]</scope>
    <source>
        <strain evidence="6">KCTC 52232</strain>
    </source>
</reference>
<protein>
    <submittedName>
        <fullName evidence="5">Beta-ketoacyl-[acyl-carrier-protein] synthase family protein</fullName>
    </submittedName>
</protein>
<dbReference type="InterPro" id="IPR016039">
    <property type="entry name" value="Thiolase-like"/>
</dbReference>
<dbReference type="InterPro" id="IPR020615">
    <property type="entry name" value="Thiolase_acyl_enz_int_AS"/>
</dbReference>
<evidence type="ECO:0000256" key="2">
    <source>
        <dbReference type="ARBA" id="ARBA00022679"/>
    </source>
</evidence>
<dbReference type="SUPFAM" id="SSF53901">
    <property type="entry name" value="Thiolase-like"/>
    <property type="match status" value="1"/>
</dbReference>
<dbReference type="PANTHER" id="PTHR11712">
    <property type="entry name" value="POLYKETIDE SYNTHASE-RELATED"/>
    <property type="match status" value="1"/>
</dbReference>
<sequence>MSAVYVVADNIYSPIGTTTVQNFERITQGVSGIKQHQNAALSADSVYASLFSSNEIHFDNKLITSRFERLLIVSIEDALRNCDTPATDKKTILIVSTTKGNISLLETEPNAPDLNERIALHSSAKVVADYFGFVNKPLIVSNACISGIMAILTGMRLLQSGQYENAVVVGADEISKFVLSGFQSFQAISREPCKPFDKNRTGITLGEGAATMILSTKAKYADRIKVLGGAVSNDANHISAPSRTGEELAGAIKRSLSMAGLSADDIDLISAHGTATSYNDEMEAKAISLAGLAAVPANSLKGYYGHTLGAAGLIESIISLQSLKESIIVPTLGFETIGVPDTINICTTLTPKRLTTCLKTASGFGGCNAAVVFSK</sequence>
<feature type="domain" description="Ketosynthase family 3 (KS3)" evidence="4">
    <location>
        <begin position="1"/>
        <end position="375"/>
    </location>
</feature>
<dbReference type="Gene3D" id="3.40.47.10">
    <property type="match status" value="1"/>
</dbReference>
<comment type="caution">
    <text evidence="5">The sequence shown here is derived from an EMBL/GenBank/DDBJ whole genome shotgun (WGS) entry which is preliminary data.</text>
</comment>
<gene>
    <name evidence="5" type="ORF">ACFSYC_16645</name>
</gene>
<dbReference type="PROSITE" id="PS52004">
    <property type="entry name" value="KS3_2"/>
    <property type="match status" value="1"/>
</dbReference>
<evidence type="ECO:0000256" key="1">
    <source>
        <dbReference type="ARBA" id="ARBA00008467"/>
    </source>
</evidence>
<dbReference type="InterPro" id="IPR000794">
    <property type="entry name" value="Beta-ketoacyl_synthase"/>
</dbReference>
<organism evidence="5 6">
    <name type="scientific">Mucilaginibacter antarcticus</name>
    <dbReference type="NCBI Taxonomy" id="1855725"/>
    <lineage>
        <taxon>Bacteria</taxon>
        <taxon>Pseudomonadati</taxon>
        <taxon>Bacteroidota</taxon>
        <taxon>Sphingobacteriia</taxon>
        <taxon>Sphingobacteriales</taxon>
        <taxon>Sphingobacteriaceae</taxon>
        <taxon>Mucilaginibacter</taxon>
    </lineage>
</organism>
<dbReference type="InterPro" id="IPR014031">
    <property type="entry name" value="Ketoacyl_synth_C"/>
</dbReference>
<accession>A0ABW5XU24</accession>
<dbReference type="InterPro" id="IPR014030">
    <property type="entry name" value="Ketoacyl_synth_N"/>
</dbReference>